<proteinExistence type="predicted"/>
<dbReference type="Proteomes" id="UP000009102">
    <property type="component" value="Chromosome"/>
</dbReference>
<evidence type="ECO:0000313" key="9">
    <source>
        <dbReference type="Proteomes" id="UP000009102"/>
    </source>
</evidence>
<sequence length="472" mass="52154">MKNTSLLGQLRAAHHWIWQSKPHRRHQRIGQRLGRIGLYMSREAFKGNLQLNAMSLSYITLLSLVPLLAVSFSVLKAFGSDQVIEPFLTTLLAPLGSSADGLTAQILTFVGNIKVGVLGAVGIAMLFFTVVTLMQKIESVFNGIWHVQQLRQITTRFPMYLSVLMVGPVLVLAATGLTASLLSNHFVTDITQHSVFRDALASVAWLVPFMVWVAVFTFIYALVPNTSVRFSSALAGGVVAAILWNGIGLAFGSMIASSTQYTAIYSAFASLILFMVWLQLAWLIVLLGATVSYAWQNIDQLRIREGTPENHAFILMTAALESLSRIENRFHDAQSAPSSDDLKQTLAETLDIDPDDTNKALEQLSKGGLINLVVTQKREGWVPAMPAERLNLAQIRAALWGQPEVQSHKLYPVTRAWIEAEQQLLEQPLGRLDLTLNHAHEPPAETSVKPRPTDPQANSMDKQISDRAHEFL</sequence>
<gene>
    <name evidence="8" type="ordered locus">Hneap_1514</name>
</gene>
<dbReference type="AlphaFoldDB" id="D0L0X2"/>
<reference evidence="8 9" key="1">
    <citation type="submission" date="2009-10" db="EMBL/GenBank/DDBJ databases">
        <title>Complete sequence of Halothiobacillus neapolitanus c2.</title>
        <authorList>
            <consortium name="US DOE Joint Genome Institute"/>
            <person name="Lucas S."/>
            <person name="Copeland A."/>
            <person name="Lapidus A."/>
            <person name="Glavina del Rio T."/>
            <person name="Tice H."/>
            <person name="Bruce D."/>
            <person name="Goodwin L."/>
            <person name="Pitluck S."/>
            <person name="Davenport K."/>
            <person name="Brettin T."/>
            <person name="Detter J.C."/>
            <person name="Han C."/>
            <person name="Tapia R."/>
            <person name="Larimer F."/>
            <person name="Land M."/>
            <person name="Hauser L."/>
            <person name="Kyrpides N."/>
            <person name="Mikhailova N."/>
            <person name="Kerfeld C."/>
            <person name="Cannon G."/>
            <person name="Heinhort S."/>
        </authorList>
    </citation>
    <scope>NUCLEOTIDE SEQUENCE [LARGE SCALE GENOMIC DNA]</scope>
    <source>
        <strain evidence="9">ATCC 23641 / c2</strain>
    </source>
</reference>
<keyword evidence="5 7" id="KW-0472">Membrane</keyword>
<evidence type="ECO:0000256" key="7">
    <source>
        <dbReference type="SAM" id="Phobius"/>
    </source>
</evidence>
<dbReference type="HOGENOM" id="CLU_032288_2_0_6"/>
<evidence type="ECO:0000256" key="6">
    <source>
        <dbReference type="SAM" id="MobiDB-lite"/>
    </source>
</evidence>
<dbReference type="NCBIfam" id="TIGR00765">
    <property type="entry name" value="yihY_not_rbn"/>
    <property type="match status" value="1"/>
</dbReference>
<accession>D0L0X2</accession>
<dbReference type="PANTHER" id="PTHR30213:SF0">
    <property type="entry name" value="UPF0761 MEMBRANE PROTEIN YIHY"/>
    <property type="match status" value="1"/>
</dbReference>
<feature type="transmembrane region" description="Helical" evidence="7">
    <location>
        <begin position="159"/>
        <end position="182"/>
    </location>
</feature>
<dbReference type="InterPro" id="IPR017039">
    <property type="entry name" value="Virul_fac_BrkB"/>
</dbReference>
<feature type="transmembrane region" description="Helical" evidence="7">
    <location>
        <begin position="234"/>
        <end position="256"/>
    </location>
</feature>
<dbReference type="PANTHER" id="PTHR30213">
    <property type="entry name" value="INNER MEMBRANE PROTEIN YHJD"/>
    <property type="match status" value="1"/>
</dbReference>
<dbReference type="EMBL" id="CP001801">
    <property type="protein sequence ID" value="ACX96345.1"/>
    <property type="molecule type" value="Genomic_DNA"/>
</dbReference>
<keyword evidence="4 7" id="KW-1133">Transmembrane helix</keyword>
<evidence type="ECO:0000256" key="1">
    <source>
        <dbReference type="ARBA" id="ARBA00004651"/>
    </source>
</evidence>
<evidence type="ECO:0000256" key="5">
    <source>
        <dbReference type="ARBA" id="ARBA00023136"/>
    </source>
</evidence>
<feature type="transmembrane region" description="Helical" evidence="7">
    <location>
        <begin position="202"/>
        <end position="222"/>
    </location>
</feature>
<keyword evidence="9" id="KW-1185">Reference proteome</keyword>
<dbReference type="Pfam" id="PF03631">
    <property type="entry name" value="Virul_fac_BrkB"/>
    <property type="match status" value="1"/>
</dbReference>
<feature type="transmembrane region" description="Helical" evidence="7">
    <location>
        <begin position="113"/>
        <end position="134"/>
    </location>
</feature>
<evidence type="ECO:0000313" key="8">
    <source>
        <dbReference type="EMBL" id="ACX96345.1"/>
    </source>
</evidence>
<evidence type="ECO:0000256" key="3">
    <source>
        <dbReference type="ARBA" id="ARBA00022692"/>
    </source>
</evidence>
<protein>
    <submittedName>
        <fullName evidence="8">Ribonuclease BN</fullName>
    </submittedName>
</protein>
<keyword evidence="2" id="KW-1003">Cell membrane</keyword>
<dbReference type="eggNOG" id="COG1295">
    <property type="taxonomic scope" value="Bacteria"/>
</dbReference>
<feature type="transmembrane region" description="Helical" evidence="7">
    <location>
        <begin position="56"/>
        <end position="75"/>
    </location>
</feature>
<dbReference type="STRING" id="555778.Hneap_1514"/>
<feature type="transmembrane region" description="Helical" evidence="7">
    <location>
        <begin position="262"/>
        <end position="295"/>
    </location>
</feature>
<dbReference type="OrthoDB" id="9808671at2"/>
<evidence type="ECO:0000256" key="4">
    <source>
        <dbReference type="ARBA" id="ARBA00022989"/>
    </source>
</evidence>
<dbReference type="KEGG" id="hna:Hneap_1514"/>
<comment type="subcellular location">
    <subcellularLocation>
        <location evidence="1">Cell membrane</location>
        <topology evidence="1">Multi-pass membrane protein</topology>
    </subcellularLocation>
</comment>
<dbReference type="RefSeq" id="WP_012824379.1">
    <property type="nucleotide sequence ID" value="NC_013422.1"/>
</dbReference>
<keyword evidence="3 7" id="KW-0812">Transmembrane</keyword>
<dbReference type="GO" id="GO:0005886">
    <property type="term" value="C:plasma membrane"/>
    <property type="evidence" value="ECO:0007669"/>
    <property type="project" value="UniProtKB-SubCell"/>
</dbReference>
<feature type="region of interest" description="Disordered" evidence="6">
    <location>
        <begin position="440"/>
        <end position="472"/>
    </location>
</feature>
<organism evidence="8 9">
    <name type="scientific">Halothiobacillus neapolitanus (strain ATCC 23641 / DSM 15147 / CIP 104769 / NCIMB 8539 / c2)</name>
    <name type="common">Thiobacillus neapolitanus</name>
    <dbReference type="NCBI Taxonomy" id="555778"/>
    <lineage>
        <taxon>Bacteria</taxon>
        <taxon>Pseudomonadati</taxon>
        <taxon>Pseudomonadota</taxon>
        <taxon>Gammaproteobacteria</taxon>
        <taxon>Chromatiales</taxon>
        <taxon>Halothiobacillaceae</taxon>
        <taxon>Halothiobacillus</taxon>
    </lineage>
</organism>
<name>D0L0X2_HALNC</name>
<evidence type="ECO:0000256" key="2">
    <source>
        <dbReference type="ARBA" id="ARBA00022475"/>
    </source>
</evidence>
<feature type="compositionally biased region" description="Basic and acidic residues" evidence="6">
    <location>
        <begin position="463"/>
        <end position="472"/>
    </location>
</feature>